<keyword evidence="8" id="KW-0862">Zinc</keyword>
<evidence type="ECO:0000313" key="17">
    <source>
        <dbReference type="Proteomes" id="UP001235513"/>
    </source>
</evidence>
<proteinExistence type="predicted"/>
<evidence type="ECO:0000259" key="15">
    <source>
        <dbReference type="Pfam" id="PF04116"/>
    </source>
</evidence>
<dbReference type="PANTHER" id="PTHR12863">
    <property type="entry name" value="FATTY ACID HYDROXYLASE"/>
    <property type="match status" value="1"/>
</dbReference>
<name>A0ABT9SQY6_9FLAO</name>
<evidence type="ECO:0000313" key="16">
    <source>
        <dbReference type="EMBL" id="MDP9961846.1"/>
    </source>
</evidence>
<feature type="transmembrane region" description="Helical" evidence="14">
    <location>
        <begin position="55"/>
        <end position="76"/>
    </location>
</feature>
<evidence type="ECO:0000256" key="6">
    <source>
        <dbReference type="ARBA" id="ARBA00022824"/>
    </source>
</evidence>
<keyword evidence="5" id="KW-0479">Metal-binding</keyword>
<evidence type="ECO:0000256" key="14">
    <source>
        <dbReference type="SAM" id="Phobius"/>
    </source>
</evidence>
<keyword evidence="3" id="KW-0444">Lipid biosynthesis</keyword>
<feature type="domain" description="Fatty acid hydroxylase" evidence="15">
    <location>
        <begin position="62"/>
        <end position="200"/>
    </location>
</feature>
<keyword evidence="6" id="KW-0256">Endoplasmic reticulum</keyword>
<evidence type="ECO:0000256" key="2">
    <source>
        <dbReference type="ARBA" id="ARBA00004477"/>
    </source>
</evidence>
<evidence type="ECO:0000256" key="11">
    <source>
        <dbReference type="ARBA" id="ARBA00023098"/>
    </source>
</evidence>
<dbReference type="PANTHER" id="PTHR12863:SF1">
    <property type="entry name" value="FATTY ACID 2-HYDROXYLASE"/>
    <property type="match status" value="1"/>
</dbReference>
<keyword evidence="12 14" id="KW-0472">Membrane</keyword>
<keyword evidence="13" id="KW-0275">Fatty acid biosynthesis</keyword>
<gene>
    <name evidence="16" type="ORF">J2T04_003758</name>
</gene>
<evidence type="ECO:0000256" key="10">
    <source>
        <dbReference type="ARBA" id="ARBA00023002"/>
    </source>
</evidence>
<feature type="transmembrane region" description="Helical" evidence="14">
    <location>
        <begin position="111"/>
        <end position="132"/>
    </location>
</feature>
<feature type="transmembrane region" description="Helical" evidence="14">
    <location>
        <begin position="27"/>
        <end position="49"/>
    </location>
</feature>
<dbReference type="EMBL" id="JAUSRL010000007">
    <property type="protein sequence ID" value="MDP9961846.1"/>
    <property type="molecule type" value="Genomic_DNA"/>
</dbReference>
<evidence type="ECO:0000256" key="5">
    <source>
        <dbReference type="ARBA" id="ARBA00022723"/>
    </source>
</evidence>
<evidence type="ECO:0000256" key="7">
    <source>
        <dbReference type="ARBA" id="ARBA00022832"/>
    </source>
</evidence>
<evidence type="ECO:0000256" key="3">
    <source>
        <dbReference type="ARBA" id="ARBA00022516"/>
    </source>
</evidence>
<keyword evidence="9 14" id="KW-1133">Transmembrane helix</keyword>
<keyword evidence="11" id="KW-0443">Lipid metabolism</keyword>
<dbReference type="InterPro" id="IPR006694">
    <property type="entry name" value="Fatty_acid_hydroxylase"/>
</dbReference>
<keyword evidence="4 14" id="KW-0812">Transmembrane</keyword>
<evidence type="ECO:0000256" key="8">
    <source>
        <dbReference type="ARBA" id="ARBA00022833"/>
    </source>
</evidence>
<sequence length="206" mass="24552">MAKKYVSNSKESVRMFKSDFLEPLSKVHFSIPIFIYVPVVVYFSVQALIKYNVTFIRFLLFFALGIMIWTLVEYLLHRFVFHFEPSGSFGKRLHFIFHGVHHDYPNDEKRLVMPPSVSVPLACLFYFLYSLLLEKAELYPFFSGFMLGYLIYDIGHYAIHHFNFKNKWFKMVKKHHMIHHYDDPERGFGVSSALWDHIFKSGFKKK</sequence>
<evidence type="ECO:0000256" key="1">
    <source>
        <dbReference type="ARBA" id="ARBA00001947"/>
    </source>
</evidence>
<dbReference type="InterPro" id="IPR014430">
    <property type="entry name" value="Scs7"/>
</dbReference>
<reference evidence="16 17" key="1">
    <citation type="submission" date="2023-07" db="EMBL/GenBank/DDBJ databases">
        <title>Sorghum-associated microbial communities from plants grown in Nebraska, USA.</title>
        <authorList>
            <person name="Schachtman D."/>
        </authorList>
    </citation>
    <scope>NUCLEOTIDE SEQUENCE [LARGE SCALE GENOMIC DNA]</scope>
    <source>
        <strain evidence="16 17">CC351</strain>
    </source>
</reference>
<keyword evidence="10" id="KW-0560">Oxidoreductase</keyword>
<dbReference type="RefSeq" id="WP_306846100.1">
    <property type="nucleotide sequence ID" value="NZ_JAUSRL010000007.1"/>
</dbReference>
<dbReference type="Pfam" id="PF04116">
    <property type="entry name" value="FA_hydroxylase"/>
    <property type="match status" value="1"/>
</dbReference>
<protein>
    <submittedName>
        <fullName evidence="16">Sterol desaturase/sphingolipid hydroxylase (Fatty acid hydroxylase superfamily)</fullName>
    </submittedName>
</protein>
<keyword evidence="7" id="KW-0276">Fatty acid metabolism</keyword>
<evidence type="ECO:0000256" key="4">
    <source>
        <dbReference type="ARBA" id="ARBA00022692"/>
    </source>
</evidence>
<evidence type="ECO:0000256" key="13">
    <source>
        <dbReference type="ARBA" id="ARBA00023160"/>
    </source>
</evidence>
<comment type="cofactor">
    <cofactor evidence="1">
        <name>Zn(2+)</name>
        <dbReference type="ChEBI" id="CHEBI:29105"/>
    </cofactor>
</comment>
<keyword evidence="17" id="KW-1185">Reference proteome</keyword>
<feature type="transmembrane region" description="Helical" evidence="14">
    <location>
        <begin position="138"/>
        <end position="159"/>
    </location>
</feature>
<accession>A0ABT9SQY6</accession>
<dbReference type="Proteomes" id="UP001235513">
    <property type="component" value="Unassembled WGS sequence"/>
</dbReference>
<evidence type="ECO:0000256" key="9">
    <source>
        <dbReference type="ARBA" id="ARBA00022989"/>
    </source>
</evidence>
<comment type="subcellular location">
    <subcellularLocation>
        <location evidence="2">Endoplasmic reticulum membrane</location>
        <topology evidence="2">Multi-pass membrane protein</topology>
    </subcellularLocation>
</comment>
<organism evidence="16 17">
    <name type="scientific">Chryseobacterium lathyri</name>
    <dbReference type="NCBI Taxonomy" id="395933"/>
    <lineage>
        <taxon>Bacteria</taxon>
        <taxon>Pseudomonadati</taxon>
        <taxon>Bacteroidota</taxon>
        <taxon>Flavobacteriia</taxon>
        <taxon>Flavobacteriales</taxon>
        <taxon>Weeksellaceae</taxon>
        <taxon>Chryseobacterium group</taxon>
        <taxon>Chryseobacterium</taxon>
    </lineage>
</organism>
<evidence type="ECO:0000256" key="12">
    <source>
        <dbReference type="ARBA" id="ARBA00023136"/>
    </source>
</evidence>
<comment type="caution">
    <text evidence="16">The sequence shown here is derived from an EMBL/GenBank/DDBJ whole genome shotgun (WGS) entry which is preliminary data.</text>
</comment>